<evidence type="ECO:0008006" key="3">
    <source>
        <dbReference type="Google" id="ProtNLM"/>
    </source>
</evidence>
<evidence type="ECO:0000313" key="2">
    <source>
        <dbReference type="Proteomes" id="UP000183126"/>
    </source>
</evidence>
<dbReference type="InterPro" id="IPR056470">
    <property type="entry name" value="BesD/HalB-like"/>
</dbReference>
<protein>
    <recommendedName>
        <fullName evidence="3">ArpA protein</fullName>
    </recommendedName>
</protein>
<sequence>MKTQQSGLAVNALEQQLEKHFQTILSDETRMKKIRNEFRRDGYFNFKNFSFLPRTVLEDVHKEVHELLNEYSVRRDVTVPSTGNTYRKMYNVNQPEIAEGGTLIPALYTSEALRTFLGNIAGDDLASCWEQEQYLVTKLSHPGDTHGWHWGDYPYTMIWIIEAPEDPAIGGVLQCVPHSEWDKENPQIWKYILNNDIKSYHHLKGDVYFLKSDTTLHHVVPIQQETTRIILNTCWASAHDRRADVAHESIDVIWGTEARNAEASEA</sequence>
<dbReference type="Gene3D" id="2.60.120.620">
    <property type="entry name" value="q2cbj1_9rhob like domain"/>
    <property type="match status" value="1"/>
</dbReference>
<dbReference type="SUPFAM" id="SSF51197">
    <property type="entry name" value="Clavaminate synthase-like"/>
    <property type="match status" value="1"/>
</dbReference>
<dbReference type="RefSeq" id="WP_057008702.1">
    <property type="nucleotide sequence ID" value="NZ_JYLK01000009.1"/>
</dbReference>
<evidence type="ECO:0000313" key="1">
    <source>
        <dbReference type="EMBL" id="SDR81579.1"/>
    </source>
</evidence>
<organism evidence="1 2">
    <name type="scientific">Pseudomonas trivialis</name>
    <dbReference type="NCBI Taxonomy" id="200450"/>
    <lineage>
        <taxon>Bacteria</taxon>
        <taxon>Pseudomonadati</taxon>
        <taxon>Pseudomonadota</taxon>
        <taxon>Gammaproteobacteria</taxon>
        <taxon>Pseudomonadales</taxon>
        <taxon>Pseudomonadaceae</taxon>
        <taxon>Pseudomonas</taxon>
    </lineage>
</organism>
<name>A0ABY0TZG9_9PSED</name>
<reference evidence="1 2" key="1">
    <citation type="submission" date="2016-10" db="EMBL/GenBank/DDBJ databases">
        <authorList>
            <person name="Varghese N."/>
            <person name="Submissions S."/>
        </authorList>
    </citation>
    <scope>NUCLEOTIDE SEQUENCE [LARGE SCALE GENOMIC DNA]</scope>
    <source>
        <strain evidence="1 2">BS3111</strain>
    </source>
</reference>
<dbReference type="Proteomes" id="UP000183126">
    <property type="component" value="Chromosome I"/>
</dbReference>
<accession>A0ABY0TZG9</accession>
<dbReference type="Pfam" id="PF23169">
    <property type="entry name" value="HalD"/>
    <property type="match status" value="1"/>
</dbReference>
<proteinExistence type="predicted"/>
<dbReference type="EMBL" id="LT629760">
    <property type="protein sequence ID" value="SDR81579.1"/>
    <property type="molecule type" value="Genomic_DNA"/>
</dbReference>
<gene>
    <name evidence="1" type="ORF">SAMN04490205_0527</name>
</gene>
<keyword evidence="2" id="KW-1185">Reference proteome</keyword>